<evidence type="ECO:0000256" key="12">
    <source>
        <dbReference type="ARBA" id="ARBA00049878"/>
    </source>
</evidence>
<evidence type="ECO:0000256" key="8">
    <source>
        <dbReference type="ARBA" id="ARBA00029745"/>
    </source>
</evidence>
<dbReference type="InterPro" id="IPR036563">
    <property type="entry name" value="MoaE_sf"/>
</dbReference>
<comment type="catalytic activity">
    <reaction evidence="12">
        <text>2 [molybdopterin-synthase sulfur-carrier protein]-C-terminal-Gly-aminoethanethioate + cyclic pyranopterin phosphate + H2O = molybdopterin + 2 [molybdopterin-synthase sulfur-carrier protein]-C-terminal Gly-Gly + 2 H(+)</text>
        <dbReference type="Rhea" id="RHEA:26333"/>
        <dbReference type="Rhea" id="RHEA-COMP:12202"/>
        <dbReference type="Rhea" id="RHEA-COMP:19907"/>
        <dbReference type="ChEBI" id="CHEBI:15377"/>
        <dbReference type="ChEBI" id="CHEBI:15378"/>
        <dbReference type="ChEBI" id="CHEBI:58698"/>
        <dbReference type="ChEBI" id="CHEBI:59648"/>
        <dbReference type="ChEBI" id="CHEBI:90778"/>
        <dbReference type="ChEBI" id="CHEBI:232372"/>
        <dbReference type="EC" id="2.8.1.12"/>
    </reaction>
</comment>
<dbReference type="PANTHER" id="PTHR23404">
    <property type="entry name" value="MOLYBDOPTERIN SYNTHASE RELATED"/>
    <property type="match status" value="1"/>
</dbReference>
<reference evidence="13 14" key="1">
    <citation type="submission" date="2020-08" db="EMBL/GenBank/DDBJ databases">
        <title>Genome sequence of Rhizobiales bacterium strain IZ6.</title>
        <authorList>
            <person name="Nakai R."/>
            <person name="Naganuma T."/>
        </authorList>
    </citation>
    <scope>NUCLEOTIDE SEQUENCE [LARGE SCALE GENOMIC DNA]</scope>
    <source>
        <strain evidence="13 14">IZ6</strain>
    </source>
</reference>
<comment type="subunit">
    <text evidence="7">Heterotetramer of 2 MoaD subunits and 2 MoaE subunits. Also stable as homodimer. The enzyme changes between these two forms during catalysis.</text>
</comment>
<dbReference type="Proteomes" id="UP000515317">
    <property type="component" value="Chromosome"/>
</dbReference>
<comment type="similarity">
    <text evidence="2">Belongs to the MoaE family.</text>
</comment>
<evidence type="ECO:0000256" key="11">
    <source>
        <dbReference type="ARBA" id="ARBA00032474"/>
    </source>
</evidence>
<evidence type="ECO:0000256" key="2">
    <source>
        <dbReference type="ARBA" id="ARBA00005426"/>
    </source>
</evidence>
<keyword evidence="14" id="KW-1185">Reference proteome</keyword>
<name>A0A6S6QQ85_9HYPH</name>
<evidence type="ECO:0000256" key="4">
    <source>
        <dbReference type="ARBA" id="ARBA00013858"/>
    </source>
</evidence>
<evidence type="ECO:0000313" key="13">
    <source>
        <dbReference type="EMBL" id="BCJ90127.1"/>
    </source>
</evidence>
<evidence type="ECO:0000256" key="3">
    <source>
        <dbReference type="ARBA" id="ARBA00011950"/>
    </source>
</evidence>
<dbReference type="AlphaFoldDB" id="A0A6S6QQ85"/>
<dbReference type="Pfam" id="PF02391">
    <property type="entry name" value="MoaE"/>
    <property type="match status" value="1"/>
</dbReference>
<dbReference type="CDD" id="cd00756">
    <property type="entry name" value="MoaE"/>
    <property type="match status" value="1"/>
</dbReference>
<evidence type="ECO:0000256" key="1">
    <source>
        <dbReference type="ARBA" id="ARBA00005046"/>
    </source>
</evidence>
<evidence type="ECO:0000256" key="6">
    <source>
        <dbReference type="ARBA" id="ARBA00025448"/>
    </source>
</evidence>
<dbReference type="EMBL" id="AP023361">
    <property type="protein sequence ID" value="BCJ90127.1"/>
    <property type="molecule type" value="Genomic_DNA"/>
</dbReference>
<comment type="pathway">
    <text evidence="1">Cofactor biosynthesis; molybdopterin biosynthesis.</text>
</comment>
<dbReference type="InterPro" id="IPR003448">
    <property type="entry name" value="Mopterin_biosynth_MoaE"/>
</dbReference>
<sequence>MAVRLQTERFETGAEIVRLTSGRTDVGAAVSFTGLCRADGETGTISAMELEHFPGMAEEELSRLEAEARKRWPLLDILIVHRYGRLVPGDEIVLVVTLSAHRQAAFEAANFVMDALKTSAPFWKKEERADGTSWVEAKDSDERARNRW</sequence>
<evidence type="ECO:0000256" key="7">
    <source>
        <dbReference type="ARBA" id="ARBA00026066"/>
    </source>
</evidence>
<organism evidence="13 14">
    <name type="scientific">Terrihabitans soli</name>
    <dbReference type="NCBI Taxonomy" id="708113"/>
    <lineage>
        <taxon>Bacteria</taxon>
        <taxon>Pseudomonadati</taxon>
        <taxon>Pseudomonadota</taxon>
        <taxon>Alphaproteobacteria</taxon>
        <taxon>Hyphomicrobiales</taxon>
        <taxon>Terrihabitans</taxon>
    </lineage>
</organism>
<evidence type="ECO:0000313" key="14">
    <source>
        <dbReference type="Proteomes" id="UP000515317"/>
    </source>
</evidence>
<dbReference type="GO" id="GO:0006777">
    <property type="term" value="P:Mo-molybdopterin cofactor biosynthetic process"/>
    <property type="evidence" value="ECO:0007669"/>
    <property type="project" value="UniProtKB-KW"/>
</dbReference>
<evidence type="ECO:0000256" key="5">
    <source>
        <dbReference type="ARBA" id="ARBA00023150"/>
    </source>
</evidence>
<dbReference type="GO" id="GO:0030366">
    <property type="term" value="F:molybdopterin synthase activity"/>
    <property type="evidence" value="ECO:0007669"/>
    <property type="project" value="UniProtKB-EC"/>
</dbReference>
<protein>
    <recommendedName>
        <fullName evidence="4">Molybdopterin synthase catalytic subunit</fullName>
        <ecNumber evidence="3">2.8.1.12</ecNumber>
    </recommendedName>
    <alternativeName>
        <fullName evidence="10">MPT synthase subunit 2</fullName>
    </alternativeName>
    <alternativeName>
        <fullName evidence="8">Molybdenum cofactor biosynthesis protein E</fullName>
    </alternativeName>
    <alternativeName>
        <fullName evidence="9">Molybdopterin-converting factor large subunit</fullName>
    </alternativeName>
    <alternativeName>
        <fullName evidence="11">Molybdopterin-converting factor subunit 2</fullName>
    </alternativeName>
</protein>
<dbReference type="Gene3D" id="3.90.1170.40">
    <property type="entry name" value="Molybdopterin biosynthesis MoaE subunit"/>
    <property type="match status" value="1"/>
</dbReference>
<proteinExistence type="inferred from homology"/>
<evidence type="ECO:0000256" key="10">
    <source>
        <dbReference type="ARBA" id="ARBA00030781"/>
    </source>
</evidence>
<comment type="function">
    <text evidence="6">Converts molybdopterin precursor Z into molybdopterin. This requires the incorporation of two sulfur atoms into precursor Z to generate a dithiolene group. The sulfur is provided by MoaD.</text>
</comment>
<gene>
    <name evidence="13" type="ORF">IZ6_08620</name>
</gene>
<dbReference type="EC" id="2.8.1.12" evidence="3"/>
<accession>A0A6S6QQ85</accession>
<keyword evidence="5" id="KW-0501">Molybdenum cofactor biosynthesis</keyword>
<dbReference type="SUPFAM" id="SSF54690">
    <property type="entry name" value="Molybdopterin synthase subunit MoaE"/>
    <property type="match status" value="1"/>
</dbReference>
<dbReference type="KEGG" id="tso:IZ6_08620"/>
<evidence type="ECO:0000256" key="9">
    <source>
        <dbReference type="ARBA" id="ARBA00030407"/>
    </source>
</evidence>
<dbReference type="UniPathway" id="UPA00344"/>
<dbReference type="RefSeq" id="WP_222876780.1">
    <property type="nucleotide sequence ID" value="NZ_AP023361.1"/>
</dbReference>